<protein>
    <submittedName>
        <fullName evidence="2">Type VI secretion protein</fullName>
    </submittedName>
</protein>
<evidence type="ECO:0000313" key="3">
    <source>
        <dbReference type="Proteomes" id="UP000196842"/>
    </source>
</evidence>
<gene>
    <name evidence="1" type="ORF">CFBP1590__3067</name>
    <name evidence="2" type="ORF">EZZ81_15335</name>
</gene>
<dbReference type="AlphaFoldDB" id="A0A1Y6JQR5"/>
<proteinExistence type="predicted"/>
<reference evidence="1 3" key="1">
    <citation type="submission" date="2017-05" db="EMBL/GenBank/DDBJ databases">
        <authorList>
            <person name="Song R."/>
            <person name="Chenine A.L."/>
            <person name="Ruprecht R.M."/>
        </authorList>
    </citation>
    <scope>NUCLEOTIDE SEQUENCE [LARGE SCALE GENOMIC DNA]</scope>
    <source>
        <strain evidence="1 3">CFBP 1590</strain>
    </source>
</reference>
<evidence type="ECO:0000313" key="1">
    <source>
        <dbReference type="EMBL" id="SMS10653.1"/>
    </source>
</evidence>
<organism evidence="1 3">
    <name type="scientific">Pseudomonas viridiflava</name>
    <name type="common">Phytomonas viridiflava</name>
    <dbReference type="NCBI Taxonomy" id="33069"/>
    <lineage>
        <taxon>Bacteria</taxon>
        <taxon>Pseudomonadati</taxon>
        <taxon>Pseudomonadota</taxon>
        <taxon>Gammaproteobacteria</taxon>
        <taxon>Pseudomonadales</taxon>
        <taxon>Pseudomonadaceae</taxon>
        <taxon>Pseudomonas</taxon>
    </lineage>
</organism>
<reference evidence="2" key="2">
    <citation type="submission" date="2019-02" db="EMBL/GenBank/DDBJ databases">
        <authorList>
            <person name="Lutz S."/>
            <person name="Schori C."/>
            <person name="Ahrens C.H."/>
            <person name="Gueguen E."/>
        </authorList>
    </citation>
    <scope>NUCLEOTIDE SEQUENCE</scope>
    <source>
        <strain evidence="2">Psy35</strain>
    </source>
</reference>
<dbReference type="EMBL" id="LT855380">
    <property type="protein sequence ID" value="SMS10653.1"/>
    <property type="molecule type" value="Genomic_DNA"/>
</dbReference>
<name>A0A1Y6JQR5_PSEVI</name>
<dbReference type="EMBL" id="CP036495">
    <property type="protein sequence ID" value="UZA69525.1"/>
    <property type="molecule type" value="Genomic_DNA"/>
</dbReference>
<dbReference type="PROSITE" id="PS51257">
    <property type="entry name" value="PROKAR_LIPOPROTEIN"/>
    <property type="match status" value="1"/>
</dbReference>
<accession>A0A1Y6JQR5</accession>
<dbReference type="Proteomes" id="UP001163644">
    <property type="component" value="Chromosome"/>
</dbReference>
<dbReference type="KEGG" id="pvd:CFBP1590__3067"/>
<evidence type="ECO:0000313" key="2">
    <source>
        <dbReference type="EMBL" id="UZA69525.1"/>
    </source>
</evidence>
<sequence length="45" mass="4969">MNISQWKAALFFCALSILLGGCSGPFKFSDSEYRVLGNSTSNHRN</sequence>
<dbReference type="Proteomes" id="UP000196842">
    <property type="component" value="Chromosome I"/>
</dbReference>